<keyword evidence="10" id="KW-1038">Host endoplasmic reticulum</keyword>
<reference evidence="14" key="1">
    <citation type="submission" date="2020-11" db="EMBL/GenBank/DDBJ databases">
        <authorList>
            <person name="Bejerman N."/>
        </authorList>
    </citation>
    <scope>NUCLEOTIDE SEQUENCE</scope>
    <source>
        <strain evidence="14">Dios</strain>
    </source>
</reference>
<feature type="transmembrane region" description="Helical" evidence="13">
    <location>
        <begin position="20"/>
        <end position="41"/>
    </location>
</feature>
<evidence type="ECO:0000256" key="13">
    <source>
        <dbReference type="SAM" id="Phobius"/>
    </source>
</evidence>
<dbReference type="Pfam" id="PF02495">
    <property type="entry name" value="TGBp3"/>
    <property type="match status" value="1"/>
</dbReference>
<keyword evidence="6" id="KW-1043">Host membrane</keyword>
<evidence type="ECO:0000256" key="6">
    <source>
        <dbReference type="ARBA" id="ARBA00022870"/>
    </source>
</evidence>
<organism evidence="14">
    <name type="scientific">Dioscorea potexvirus 1</name>
    <dbReference type="NCBI Taxonomy" id="2794413"/>
    <lineage>
        <taxon>Viruses</taxon>
        <taxon>Riboviria</taxon>
        <taxon>Orthornavirae</taxon>
        <taxon>Kitrinoviricota</taxon>
        <taxon>Alsuviricetes</taxon>
        <taxon>Tymovirales</taxon>
        <taxon>Alphaflexiviridae</taxon>
        <taxon>Potexvirus</taxon>
    </lineage>
</organism>
<dbReference type="EMBL" id="MW328724">
    <property type="protein sequence ID" value="QQG34568.1"/>
    <property type="molecule type" value="Genomic_RNA"/>
</dbReference>
<evidence type="ECO:0000256" key="11">
    <source>
        <dbReference type="ARBA" id="ARBA00025270"/>
    </source>
</evidence>
<comment type="function">
    <text evidence="11">Plays a role in viral cell-to-cell propagation, by facilitating genome transport to neighboring plant cells through plasmosdesmata. May induce the formation of granular vesicles derived from the Endoplasmic reticulum, which align on actin filaments.</text>
</comment>
<comment type="subcellular location">
    <subcellularLocation>
        <location evidence="1">Host endoplasmic reticulum membrane</location>
    </subcellularLocation>
</comment>
<evidence type="ECO:0000256" key="2">
    <source>
        <dbReference type="ARBA" id="ARBA00010355"/>
    </source>
</evidence>
<keyword evidence="5 13" id="KW-0812">Transmembrane</keyword>
<keyword evidence="9 13" id="KW-0472">Membrane</keyword>
<keyword evidence="4" id="KW-0813">Transport</keyword>
<comment type="similarity">
    <text evidence="2">Belongs to the Tymovirales TGBp3 protein family.</text>
</comment>
<protein>
    <recommendedName>
        <fullName evidence="3">Movement protein TGBp3</fullName>
    </recommendedName>
    <alternativeName>
        <fullName evidence="12">Triple gene block 3 protein</fullName>
    </alternativeName>
</protein>
<evidence type="ECO:0000313" key="14">
    <source>
        <dbReference type="EMBL" id="QQG34568.1"/>
    </source>
</evidence>
<evidence type="ECO:0000256" key="1">
    <source>
        <dbReference type="ARBA" id="ARBA00004625"/>
    </source>
</evidence>
<keyword evidence="8" id="KW-0916">Viral movement protein</keyword>
<evidence type="ECO:0000256" key="12">
    <source>
        <dbReference type="ARBA" id="ARBA00033148"/>
    </source>
</evidence>
<accession>A0A7T5QZ70</accession>
<evidence type="ECO:0000256" key="9">
    <source>
        <dbReference type="ARBA" id="ARBA00023136"/>
    </source>
</evidence>
<evidence type="ECO:0000256" key="3">
    <source>
        <dbReference type="ARBA" id="ARBA00013812"/>
    </source>
</evidence>
<evidence type="ECO:0000256" key="8">
    <source>
        <dbReference type="ARBA" id="ARBA00023031"/>
    </source>
</evidence>
<evidence type="ECO:0000256" key="10">
    <source>
        <dbReference type="ARBA" id="ARBA00023184"/>
    </source>
</evidence>
<dbReference type="GO" id="GO:0046740">
    <property type="term" value="P:transport of virus in host, cell to cell"/>
    <property type="evidence" value="ECO:0007669"/>
    <property type="project" value="UniProtKB-KW"/>
</dbReference>
<evidence type="ECO:0000256" key="4">
    <source>
        <dbReference type="ARBA" id="ARBA00022448"/>
    </source>
</evidence>
<proteinExistence type="inferred from homology"/>
<dbReference type="GO" id="GO:0044167">
    <property type="term" value="C:host cell endoplasmic reticulum membrane"/>
    <property type="evidence" value="ECO:0007669"/>
    <property type="project" value="UniProtKB-SubCell"/>
</dbReference>
<dbReference type="InterPro" id="IPR003411">
    <property type="entry name" value="TGBp3"/>
</dbReference>
<evidence type="ECO:0000256" key="5">
    <source>
        <dbReference type="ARBA" id="ARBA00022692"/>
    </source>
</evidence>
<keyword evidence="7 13" id="KW-1133">Transmembrane helix</keyword>
<sequence length="80" mass="8521">MATLTNKLGSSFPLPLQSFFLYLLLPISLGLALAYAIFVVLTPSPSLCLLRVDGASVTVQGCKLSEPLILAIGKLKPYRG</sequence>
<evidence type="ECO:0000256" key="7">
    <source>
        <dbReference type="ARBA" id="ARBA00022989"/>
    </source>
</evidence>
<name>A0A7T5QZ70_9VIRU</name>